<gene>
    <name evidence="1" type="ORF">HNQ59_001139</name>
</gene>
<comment type="caution">
    <text evidence="1">The sequence shown here is derived from an EMBL/GenBank/DDBJ whole genome shotgun (WGS) entry which is preliminary data.</text>
</comment>
<reference evidence="1 2" key="1">
    <citation type="submission" date="2020-08" db="EMBL/GenBank/DDBJ databases">
        <title>Genomic Encyclopedia of Type Strains, Phase IV (KMG-IV): sequencing the most valuable type-strain genomes for metagenomic binning, comparative biology and taxonomic classification.</title>
        <authorList>
            <person name="Goeker M."/>
        </authorList>
    </citation>
    <scope>NUCLEOTIDE SEQUENCE [LARGE SCALE GENOMIC DNA]</scope>
    <source>
        <strain evidence="1 2">DSM 27165</strain>
    </source>
</reference>
<dbReference type="EMBL" id="JACHHY010000005">
    <property type="protein sequence ID" value="MBB5017869.1"/>
    <property type="molecule type" value="Genomic_DNA"/>
</dbReference>
<organism evidence="1 2">
    <name type="scientific">Chitinivorax tropicus</name>
    <dbReference type="NCBI Taxonomy" id="714531"/>
    <lineage>
        <taxon>Bacteria</taxon>
        <taxon>Pseudomonadati</taxon>
        <taxon>Pseudomonadota</taxon>
        <taxon>Betaproteobacteria</taxon>
        <taxon>Chitinivorax</taxon>
    </lineage>
</organism>
<protein>
    <submittedName>
        <fullName evidence="1">Putative RNA-binding Zn-ribbon protein involved in translation (DUF1610 family)</fullName>
    </submittedName>
</protein>
<keyword evidence="2" id="KW-1185">Reference proteome</keyword>
<dbReference type="Proteomes" id="UP000575898">
    <property type="component" value="Unassembled WGS sequence"/>
</dbReference>
<evidence type="ECO:0000313" key="1">
    <source>
        <dbReference type="EMBL" id="MBB5017869.1"/>
    </source>
</evidence>
<dbReference type="AlphaFoldDB" id="A0A840ML58"/>
<proteinExistence type="predicted"/>
<accession>A0A840ML58</accession>
<evidence type="ECO:0000313" key="2">
    <source>
        <dbReference type="Proteomes" id="UP000575898"/>
    </source>
</evidence>
<name>A0A840ML58_9PROT</name>
<sequence length="125" mass="13972">MNTGHPPPDALEPDRADPQVMSAAADIILKFNSQEPGAVDLCQKYWLVINPPHFHYAIEQLANEFGLDVKAIHKVVGHYCTAAGEHTHCGNCGKAIIYRNRTTYKQVKSYLLSDWICRDCFVKSG</sequence>
<dbReference type="RefSeq" id="WP_184036291.1">
    <property type="nucleotide sequence ID" value="NZ_JACHHY010000005.1"/>
</dbReference>